<organism evidence="3 4">
    <name type="scientific">Thiohalocapsa halophila</name>
    <dbReference type="NCBI Taxonomy" id="69359"/>
    <lineage>
        <taxon>Bacteria</taxon>
        <taxon>Pseudomonadati</taxon>
        <taxon>Pseudomonadota</taxon>
        <taxon>Gammaproteobacteria</taxon>
        <taxon>Chromatiales</taxon>
        <taxon>Chromatiaceae</taxon>
        <taxon>Thiohalocapsa</taxon>
    </lineage>
</organism>
<evidence type="ECO:0000256" key="2">
    <source>
        <dbReference type="ARBA" id="ARBA00022649"/>
    </source>
</evidence>
<dbReference type="PANTHER" id="PTHR33755:SF5">
    <property type="entry name" value="TYPE II TOXIN-ANTITOXIN SYSTEM RELE_PARE FAMILY TOXIN"/>
    <property type="match status" value="1"/>
</dbReference>
<dbReference type="Proteomes" id="UP000748752">
    <property type="component" value="Unassembled WGS sequence"/>
</dbReference>
<dbReference type="InterPro" id="IPR051803">
    <property type="entry name" value="TA_system_RelE-like_toxin"/>
</dbReference>
<dbReference type="Pfam" id="PF05016">
    <property type="entry name" value="ParE_toxin"/>
    <property type="match status" value="1"/>
</dbReference>
<keyword evidence="4" id="KW-1185">Reference proteome</keyword>
<name>A0ABS1CM36_9GAMM</name>
<comment type="caution">
    <text evidence="3">The sequence shown here is derived from an EMBL/GenBank/DDBJ whole genome shotgun (WGS) entry which is preliminary data.</text>
</comment>
<proteinExistence type="inferred from homology"/>
<dbReference type="InterPro" id="IPR007712">
    <property type="entry name" value="RelE/ParE_toxin"/>
</dbReference>
<dbReference type="EMBL" id="NRRV01000064">
    <property type="protein sequence ID" value="MBK1632991.1"/>
    <property type="molecule type" value="Genomic_DNA"/>
</dbReference>
<sequence length="114" mass="13324">MAKATITLSKSALRDLRGIKDWYEEEGVPDVGERLVREIFMQIDKLADHPDLGRVVPEFEQPWLRELIHPPFRIVYRRDPGPGSDQPPARVRIVRIWRGERRLRLPPDAHDQPS</sequence>
<protein>
    <submittedName>
        <fullName evidence="3">Addiction module toxin RelE</fullName>
    </submittedName>
</protein>
<evidence type="ECO:0000313" key="4">
    <source>
        <dbReference type="Proteomes" id="UP000748752"/>
    </source>
</evidence>
<evidence type="ECO:0000256" key="1">
    <source>
        <dbReference type="ARBA" id="ARBA00006226"/>
    </source>
</evidence>
<gene>
    <name evidence="3" type="ORF">CKO31_19990</name>
</gene>
<dbReference type="RefSeq" id="WP_200240907.1">
    <property type="nucleotide sequence ID" value="NZ_NRRV01000064.1"/>
</dbReference>
<reference evidence="3 4" key="1">
    <citation type="journal article" date="2020" name="Microorganisms">
        <title>Osmotic Adaptation and Compatible Solute Biosynthesis of Phototrophic Bacteria as Revealed from Genome Analyses.</title>
        <authorList>
            <person name="Imhoff J.F."/>
            <person name="Rahn T."/>
            <person name="Kunzel S."/>
            <person name="Keller A."/>
            <person name="Neulinger S.C."/>
        </authorList>
    </citation>
    <scope>NUCLEOTIDE SEQUENCE [LARGE SCALE GENOMIC DNA]</scope>
    <source>
        <strain evidence="3 4">DSM 6210</strain>
    </source>
</reference>
<dbReference type="PANTHER" id="PTHR33755">
    <property type="entry name" value="TOXIN PARE1-RELATED"/>
    <property type="match status" value="1"/>
</dbReference>
<evidence type="ECO:0000313" key="3">
    <source>
        <dbReference type="EMBL" id="MBK1632991.1"/>
    </source>
</evidence>
<dbReference type="Gene3D" id="3.30.2310.20">
    <property type="entry name" value="RelE-like"/>
    <property type="match status" value="1"/>
</dbReference>
<dbReference type="InterPro" id="IPR035093">
    <property type="entry name" value="RelE/ParE_toxin_dom_sf"/>
</dbReference>
<keyword evidence="2" id="KW-1277">Toxin-antitoxin system</keyword>
<comment type="similarity">
    <text evidence="1">Belongs to the RelE toxin family.</text>
</comment>
<accession>A0ABS1CM36</accession>